<reference evidence="1" key="1">
    <citation type="submission" date="2019-08" db="EMBL/GenBank/DDBJ databases">
        <authorList>
            <person name="Kucharzyk K."/>
            <person name="Murdoch R.W."/>
            <person name="Higgins S."/>
            <person name="Loffler F."/>
        </authorList>
    </citation>
    <scope>NUCLEOTIDE SEQUENCE</scope>
</reference>
<sequence>MVSLEADHTGNTVFTDEHLLADEHPPVNPADGSEFQKTIVCDAPHNKAHLVHMSAEHQFVAGGFFSFFIDNQVSHGVRPHAVGVWFCPLHDKITHRFLKARHAV</sequence>
<accession>A0A644XVX4</accession>
<proteinExistence type="predicted"/>
<dbReference type="EMBL" id="VSSQ01003301">
    <property type="protein sequence ID" value="MPM20057.1"/>
    <property type="molecule type" value="Genomic_DNA"/>
</dbReference>
<gene>
    <name evidence="1" type="ORF">SDC9_66484</name>
</gene>
<organism evidence="1">
    <name type="scientific">bioreactor metagenome</name>
    <dbReference type="NCBI Taxonomy" id="1076179"/>
    <lineage>
        <taxon>unclassified sequences</taxon>
        <taxon>metagenomes</taxon>
        <taxon>ecological metagenomes</taxon>
    </lineage>
</organism>
<dbReference type="AlphaFoldDB" id="A0A644XVX4"/>
<evidence type="ECO:0000313" key="1">
    <source>
        <dbReference type="EMBL" id="MPM20057.1"/>
    </source>
</evidence>
<comment type="caution">
    <text evidence="1">The sequence shown here is derived from an EMBL/GenBank/DDBJ whole genome shotgun (WGS) entry which is preliminary data.</text>
</comment>
<protein>
    <submittedName>
        <fullName evidence="1">Uncharacterized protein</fullName>
    </submittedName>
</protein>
<name>A0A644XVX4_9ZZZZ</name>